<sequence length="185" mass="20680">MLRSFFLCYSSHITHDITTKTPNLVVAYLQFKVETNQIMAHLITPAPTTATTVLYSRAQKSSLYSWKNVYFPTPRVCCVGYKYQHQISAISNQDRKYQQPLRRRALMGLSGALLLGLSLSNEQNASAGGRPPPPPPREKKDPNVSGVQAKVMASKRRKEAMKETVAKLRDKGKTINEESLPTASQ</sequence>
<feature type="compositionally biased region" description="Basic and acidic residues" evidence="1">
    <location>
        <begin position="160"/>
        <end position="176"/>
    </location>
</feature>
<organism evidence="2 3">
    <name type="scientific">Lupinus albus</name>
    <name type="common">White lupine</name>
    <name type="synonym">Lupinus termis</name>
    <dbReference type="NCBI Taxonomy" id="3870"/>
    <lineage>
        <taxon>Eukaryota</taxon>
        <taxon>Viridiplantae</taxon>
        <taxon>Streptophyta</taxon>
        <taxon>Embryophyta</taxon>
        <taxon>Tracheophyta</taxon>
        <taxon>Spermatophyta</taxon>
        <taxon>Magnoliopsida</taxon>
        <taxon>eudicotyledons</taxon>
        <taxon>Gunneridae</taxon>
        <taxon>Pentapetalae</taxon>
        <taxon>rosids</taxon>
        <taxon>fabids</taxon>
        <taxon>Fabales</taxon>
        <taxon>Fabaceae</taxon>
        <taxon>Papilionoideae</taxon>
        <taxon>50 kb inversion clade</taxon>
        <taxon>genistoids sensu lato</taxon>
        <taxon>core genistoids</taxon>
        <taxon>Genisteae</taxon>
        <taxon>Lupinus</taxon>
    </lineage>
</organism>
<accession>A0A6A4P683</accession>
<gene>
    <name evidence="2" type="ORF">Lalb_Chr16g0384371</name>
</gene>
<reference evidence="3" key="1">
    <citation type="journal article" date="2020" name="Nat. Commun.">
        <title>Genome sequence of the cluster root forming white lupin.</title>
        <authorList>
            <person name="Hufnagel B."/>
            <person name="Marques A."/>
            <person name="Soriano A."/>
            <person name="Marques L."/>
            <person name="Divol F."/>
            <person name="Doumas P."/>
            <person name="Sallet E."/>
            <person name="Mancinotti D."/>
            <person name="Carrere S."/>
            <person name="Marande W."/>
            <person name="Arribat S."/>
            <person name="Keller J."/>
            <person name="Huneau C."/>
            <person name="Blein T."/>
            <person name="Aime D."/>
            <person name="Laguerre M."/>
            <person name="Taylor J."/>
            <person name="Schubert V."/>
            <person name="Nelson M."/>
            <person name="Geu-Flores F."/>
            <person name="Crespi M."/>
            <person name="Gallardo-Guerrero K."/>
            <person name="Delaux P.-M."/>
            <person name="Salse J."/>
            <person name="Berges H."/>
            <person name="Guyot R."/>
            <person name="Gouzy J."/>
            <person name="Peret B."/>
        </authorList>
    </citation>
    <scope>NUCLEOTIDE SEQUENCE [LARGE SCALE GENOMIC DNA]</scope>
    <source>
        <strain evidence="3">cv. Amiga</strain>
    </source>
</reference>
<evidence type="ECO:0000313" key="2">
    <source>
        <dbReference type="EMBL" id="KAE9597230.1"/>
    </source>
</evidence>
<evidence type="ECO:0000256" key="1">
    <source>
        <dbReference type="SAM" id="MobiDB-lite"/>
    </source>
</evidence>
<name>A0A6A4P683_LUPAL</name>
<dbReference type="PANTHER" id="PTHR37182">
    <property type="entry name" value="F24J8.11 PROTEIN"/>
    <property type="match status" value="1"/>
</dbReference>
<dbReference type="EMBL" id="WOCE01000016">
    <property type="protein sequence ID" value="KAE9597230.1"/>
    <property type="molecule type" value="Genomic_DNA"/>
</dbReference>
<protein>
    <submittedName>
        <fullName evidence="2">Putative CRIB domain-containing protein</fullName>
    </submittedName>
</protein>
<proteinExistence type="predicted"/>
<evidence type="ECO:0000313" key="3">
    <source>
        <dbReference type="Proteomes" id="UP000447434"/>
    </source>
</evidence>
<dbReference type="OrthoDB" id="785928at2759"/>
<dbReference type="PANTHER" id="PTHR37182:SF2">
    <property type="entry name" value="F24J8.11 PROTEIN"/>
    <property type="match status" value="1"/>
</dbReference>
<feature type="region of interest" description="Disordered" evidence="1">
    <location>
        <begin position="122"/>
        <end position="185"/>
    </location>
</feature>
<dbReference type="AlphaFoldDB" id="A0A6A4P683"/>
<keyword evidence="3" id="KW-1185">Reference proteome</keyword>
<dbReference type="Proteomes" id="UP000447434">
    <property type="component" value="Chromosome 16"/>
</dbReference>
<comment type="caution">
    <text evidence="2">The sequence shown here is derived from an EMBL/GenBank/DDBJ whole genome shotgun (WGS) entry which is preliminary data.</text>
</comment>